<proteinExistence type="predicted"/>
<organism evidence="1">
    <name type="scientific">Picea glauca</name>
    <name type="common">White spruce</name>
    <name type="synonym">Pinus glauca</name>
    <dbReference type="NCBI Taxonomy" id="3330"/>
    <lineage>
        <taxon>Eukaryota</taxon>
        <taxon>Viridiplantae</taxon>
        <taxon>Streptophyta</taxon>
        <taxon>Embryophyta</taxon>
        <taxon>Tracheophyta</taxon>
        <taxon>Spermatophyta</taxon>
        <taxon>Pinopsida</taxon>
        <taxon>Pinidae</taxon>
        <taxon>Conifers I</taxon>
        <taxon>Pinales</taxon>
        <taxon>Pinaceae</taxon>
        <taxon>Picea</taxon>
    </lineage>
</organism>
<gene>
    <name evidence="1" type="ORF">ABT39_MTgene5198</name>
</gene>
<sequence>MGREKNPHDGVMGKIVGCHLLYPPYPWPHESLPLRKSPRGPPSGYA</sequence>
<comment type="caution">
    <text evidence="1">The sequence shown here is derived from an EMBL/GenBank/DDBJ whole genome shotgun (WGS) entry which is preliminary data.</text>
</comment>
<accession>A0A124GNA2</accession>
<geneLocation type="mitochondrion" evidence="1"/>
<name>A0A124GNA2_PICGL</name>
<reference evidence="1" key="1">
    <citation type="journal article" date="2015" name="Genome Biol. Evol.">
        <title>Organellar Genomes of White Spruce (Picea glauca): Assembly and Annotation.</title>
        <authorList>
            <person name="Jackman S.D."/>
            <person name="Warren R.L."/>
            <person name="Gibb E.A."/>
            <person name="Vandervalk B.P."/>
            <person name="Mohamadi H."/>
            <person name="Chu J."/>
            <person name="Raymond A."/>
            <person name="Pleasance S."/>
            <person name="Coope R."/>
            <person name="Wildung M.R."/>
            <person name="Ritland C.E."/>
            <person name="Bousquet J."/>
            <person name="Jones S.J."/>
            <person name="Bohlmann J."/>
            <person name="Birol I."/>
        </authorList>
    </citation>
    <scope>NUCLEOTIDE SEQUENCE [LARGE SCALE GENOMIC DNA]</scope>
    <source>
        <tissue evidence="1">Flushing bud</tissue>
    </source>
</reference>
<evidence type="ECO:0000313" key="1">
    <source>
        <dbReference type="EMBL" id="KUM48201.1"/>
    </source>
</evidence>
<dbReference type="EMBL" id="LKAM01000006">
    <property type="protein sequence ID" value="KUM48201.1"/>
    <property type="molecule type" value="Genomic_DNA"/>
</dbReference>
<dbReference type="AlphaFoldDB" id="A0A124GNA2"/>
<keyword evidence="1" id="KW-0496">Mitochondrion</keyword>
<protein>
    <submittedName>
        <fullName evidence="1">Uncharacterized protein</fullName>
    </submittedName>
</protein>